<organism evidence="1 2">
    <name type="scientific">Fusarium oxysporum (strain Fo5176)</name>
    <name type="common">Fusarium vascular wilt</name>
    <dbReference type="NCBI Taxonomy" id="660025"/>
    <lineage>
        <taxon>Eukaryota</taxon>
        <taxon>Fungi</taxon>
        <taxon>Dikarya</taxon>
        <taxon>Ascomycota</taxon>
        <taxon>Pezizomycotina</taxon>
        <taxon>Sordariomycetes</taxon>
        <taxon>Hypocreomycetidae</taxon>
        <taxon>Hypocreales</taxon>
        <taxon>Nectriaceae</taxon>
        <taxon>Fusarium</taxon>
        <taxon>Fusarium oxysporum species complex</taxon>
    </lineage>
</organism>
<dbReference type="EnsemblFungi" id="FOXG_06945T0">
    <property type="protein sequence ID" value="FOXG_06945P0"/>
    <property type="gene ID" value="FOXG_06945"/>
</dbReference>
<evidence type="ECO:0000313" key="1">
    <source>
        <dbReference type="EnsemblFungi" id="FOXG_06945P0"/>
    </source>
</evidence>
<proteinExistence type="predicted"/>
<reference evidence="1" key="2">
    <citation type="submission" date="2025-08" db="UniProtKB">
        <authorList>
            <consortium name="EnsemblFungi"/>
        </authorList>
    </citation>
    <scope>IDENTIFICATION</scope>
    <source>
        <strain evidence="1">4287 / CBS 123668 / FGSC 9935 / NRRL 34936</strain>
    </source>
</reference>
<dbReference type="VEuPathDB" id="FungiDB:FOXG_06945"/>
<evidence type="ECO:0000313" key="2">
    <source>
        <dbReference type="Proteomes" id="UP000002489"/>
    </source>
</evidence>
<name>A0A0D2XSJ3_FUSOF</name>
<dbReference type="InterPro" id="IPR036770">
    <property type="entry name" value="Ankyrin_rpt-contain_sf"/>
</dbReference>
<dbReference type="Gene3D" id="1.25.40.20">
    <property type="entry name" value="Ankyrin repeat-containing domain"/>
    <property type="match status" value="1"/>
</dbReference>
<sequence length="245" mass="26740">MTGLLVSSGSSAKAVVDTTKDFLRCYKNHALTKQSITVPEPVYPTKSFSISLDGKLLYSPPSSTKLEISPLAYAVIEGESTVISELPAGLKQSMQSSQFQDEIDNALFLADFFGQEEASDLLLEYRPDPGRKHSSNGLHGAAGRGLEEEILEYIWFSGADPDVLDGFGGTPIMYAMQLPAPHDWKIIELLIEEGADPCYGICIGDVSWPYPDIAKAMGKPDLTKLLEEAILEMSEDEETDVPSRC</sequence>
<gene>
    <name evidence="1" type="primary">28948721</name>
</gene>
<dbReference type="AlphaFoldDB" id="A0A0D2XSJ3"/>
<dbReference type="SUPFAM" id="SSF48403">
    <property type="entry name" value="Ankyrin repeat"/>
    <property type="match status" value="1"/>
</dbReference>
<protein>
    <submittedName>
        <fullName evidence="1">Uncharacterized protein</fullName>
    </submittedName>
</protein>
<dbReference type="STRING" id="426428.A0A0D2XSJ3"/>
<accession>A0A0D2XSJ3</accession>
<dbReference type="Proteomes" id="UP000002489">
    <property type="component" value="Unassembled WGS sequence"/>
</dbReference>
<reference evidence="2" key="1">
    <citation type="journal article" date="2012" name="Mol. Plant Microbe Interact.">
        <title>A highly conserved effector in Fusarium oxysporum is required for full virulence on Arabidopsis.</title>
        <authorList>
            <person name="Thatcher L.F."/>
            <person name="Gardiner D.M."/>
            <person name="Kazan K."/>
            <person name="Manners J."/>
        </authorList>
    </citation>
    <scope>NUCLEOTIDE SEQUENCE [LARGE SCALE GENOMIC DNA]</scope>
    <source>
        <strain evidence="2">Fo5176</strain>
    </source>
</reference>